<proteinExistence type="predicted"/>
<comment type="caution">
    <text evidence="2">The sequence shown here is derived from an EMBL/GenBank/DDBJ whole genome shotgun (WGS) entry which is preliminary data.</text>
</comment>
<keyword evidence="3" id="KW-1185">Reference proteome</keyword>
<organism evidence="2 3">
    <name type="scientific">Austropuccinia psidii MF-1</name>
    <dbReference type="NCBI Taxonomy" id="1389203"/>
    <lineage>
        <taxon>Eukaryota</taxon>
        <taxon>Fungi</taxon>
        <taxon>Dikarya</taxon>
        <taxon>Basidiomycota</taxon>
        <taxon>Pucciniomycotina</taxon>
        <taxon>Pucciniomycetes</taxon>
        <taxon>Pucciniales</taxon>
        <taxon>Sphaerophragmiaceae</taxon>
        <taxon>Austropuccinia</taxon>
    </lineage>
</organism>
<dbReference type="EMBL" id="AVOT02002773">
    <property type="protein sequence ID" value="MBW0471472.1"/>
    <property type="molecule type" value="Genomic_DNA"/>
</dbReference>
<protein>
    <submittedName>
        <fullName evidence="2">Uncharacterized protein</fullName>
    </submittedName>
</protein>
<feature type="compositionally biased region" description="Polar residues" evidence="1">
    <location>
        <begin position="1"/>
        <end position="18"/>
    </location>
</feature>
<sequence>MQQMNQIMANLQSDSSFEASRPPAFKNPSMKEPECFDGTKPFKVRSFIQSCQLILHNDPADFSQYRKQFLYATSILIGSAEKGFEPNLSNLPNQDQDYLLNLWNLFESQLFTLFVDLNKVRKAEA</sequence>
<dbReference type="OrthoDB" id="2506111at2759"/>
<gene>
    <name evidence="2" type="ORF">O181_011187</name>
</gene>
<name>A0A9Q3BU18_9BASI</name>
<accession>A0A9Q3BU18</accession>
<reference evidence="2" key="1">
    <citation type="submission" date="2021-03" db="EMBL/GenBank/DDBJ databases">
        <title>Draft genome sequence of rust myrtle Austropuccinia psidii MF-1, a brazilian biotype.</title>
        <authorList>
            <person name="Quecine M.C."/>
            <person name="Pachon D.M.R."/>
            <person name="Bonatelli M.L."/>
            <person name="Correr F.H."/>
            <person name="Franceschini L.M."/>
            <person name="Leite T.F."/>
            <person name="Margarido G.R.A."/>
            <person name="Almeida C.A."/>
            <person name="Ferrarezi J.A."/>
            <person name="Labate C.A."/>
        </authorList>
    </citation>
    <scope>NUCLEOTIDE SEQUENCE</scope>
    <source>
        <strain evidence="2">MF-1</strain>
    </source>
</reference>
<dbReference type="AlphaFoldDB" id="A0A9Q3BU18"/>
<evidence type="ECO:0000313" key="2">
    <source>
        <dbReference type="EMBL" id="MBW0471472.1"/>
    </source>
</evidence>
<dbReference type="Proteomes" id="UP000765509">
    <property type="component" value="Unassembled WGS sequence"/>
</dbReference>
<evidence type="ECO:0000313" key="3">
    <source>
        <dbReference type="Proteomes" id="UP000765509"/>
    </source>
</evidence>
<feature type="region of interest" description="Disordered" evidence="1">
    <location>
        <begin position="1"/>
        <end position="32"/>
    </location>
</feature>
<evidence type="ECO:0000256" key="1">
    <source>
        <dbReference type="SAM" id="MobiDB-lite"/>
    </source>
</evidence>